<dbReference type="Proteomes" id="UP000035760">
    <property type="component" value="Unassembled WGS sequence"/>
</dbReference>
<organism evidence="1 2">
    <name type="scientific">Candidatus Competibacter denitrificans Run_A_D11</name>
    <dbReference type="NCBI Taxonomy" id="1400863"/>
    <lineage>
        <taxon>Bacteria</taxon>
        <taxon>Pseudomonadati</taxon>
        <taxon>Pseudomonadota</taxon>
        <taxon>Gammaproteobacteria</taxon>
        <taxon>Candidatus Competibacteraceae</taxon>
        <taxon>Candidatus Competibacter</taxon>
    </lineage>
</organism>
<dbReference type="EMBL" id="CBTJ020000070">
    <property type="protein sequence ID" value="CDI03603.1"/>
    <property type="molecule type" value="Genomic_DNA"/>
</dbReference>
<protein>
    <submittedName>
        <fullName evidence="1">Uncharacterized protein</fullName>
    </submittedName>
</protein>
<reference evidence="1" key="1">
    <citation type="submission" date="2013-07" db="EMBL/GenBank/DDBJ databases">
        <authorList>
            <person name="McIlroy S."/>
        </authorList>
    </citation>
    <scope>NUCLEOTIDE SEQUENCE [LARGE SCALE GENOMIC DNA]</scope>
    <source>
        <strain evidence="1">Run_A_D11</strain>
    </source>
</reference>
<proteinExistence type="predicted"/>
<name>W6MDX1_9GAMM</name>
<dbReference type="RefSeq" id="WP_048674432.1">
    <property type="nucleotide sequence ID" value="NZ_CBTJ020000070.1"/>
</dbReference>
<reference evidence="1" key="2">
    <citation type="submission" date="2014-03" db="EMBL/GenBank/DDBJ databases">
        <title>Candidatus Competibacter-lineage genomes retrieved from metagenomes reveal functional metabolic diversity.</title>
        <authorList>
            <person name="McIlroy S.J."/>
            <person name="Albertsen M."/>
            <person name="Andresen E.K."/>
            <person name="Saunders A.M."/>
            <person name="Kristiansen R."/>
            <person name="Stokholm-Bjerregaard M."/>
            <person name="Nielsen K.L."/>
            <person name="Nielsen P.H."/>
        </authorList>
    </citation>
    <scope>NUCLEOTIDE SEQUENCE</scope>
    <source>
        <strain evidence="1">Run_A_D11</strain>
    </source>
</reference>
<accession>W6MDX1</accession>
<evidence type="ECO:0000313" key="1">
    <source>
        <dbReference type="EMBL" id="CDI03603.1"/>
    </source>
</evidence>
<evidence type="ECO:0000313" key="2">
    <source>
        <dbReference type="Proteomes" id="UP000035760"/>
    </source>
</evidence>
<comment type="caution">
    <text evidence="1">The sequence shown here is derived from an EMBL/GenBank/DDBJ whole genome shotgun (WGS) entry which is preliminary data.</text>
</comment>
<sequence length="222" mass="23335">MLIPGRDPLTTWLAKARASRGGHPALPVIAFADTDRADRTLWHAWAFGLPAGTAALGLATDTAATGYRLAQGNTVQDMLLDSPAVGYRLAQGSADQPLTLASPAVGLQPEVLPATGYVIWDLTLALHGAAFAERRRGIHVVFPGDHPLDLAGETLAGYHRPLDGESANLTVTAAPQSFFPAWLTSPPLGTPCHVLYEGETVLDGALYGVKVTAKAVELRVEG</sequence>
<keyword evidence="2" id="KW-1185">Reference proteome</keyword>
<dbReference type="AlphaFoldDB" id="W6MDX1"/>
<gene>
    <name evidence="1" type="ORF">BN873_600002</name>
</gene>